<dbReference type="SUPFAM" id="SSF53597">
    <property type="entry name" value="Dihydrofolate reductase-like"/>
    <property type="match status" value="1"/>
</dbReference>
<dbReference type="InterPro" id="IPR024072">
    <property type="entry name" value="DHFR-like_dom_sf"/>
</dbReference>
<dbReference type="GO" id="GO:0008703">
    <property type="term" value="F:5-amino-6-(5-phosphoribosylamino)uracil reductase activity"/>
    <property type="evidence" value="ECO:0007669"/>
    <property type="project" value="InterPro"/>
</dbReference>
<organism evidence="2 3">
    <name type="scientific">Leptospira semungkisensis</name>
    <dbReference type="NCBI Taxonomy" id="2484985"/>
    <lineage>
        <taxon>Bacteria</taxon>
        <taxon>Pseudomonadati</taxon>
        <taxon>Spirochaetota</taxon>
        <taxon>Spirochaetia</taxon>
        <taxon>Leptospirales</taxon>
        <taxon>Leptospiraceae</taxon>
        <taxon>Leptospira</taxon>
    </lineage>
</organism>
<dbReference type="Gene3D" id="3.40.430.10">
    <property type="entry name" value="Dihydrofolate Reductase, subunit A"/>
    <property type="match status" value="1"/>
</dbReference>
<keyword evidence="3" id="KW-1185">Reference proteome</keyword>
<sequence>MRKIIFGINISADGYCGHTDMVADDELHKYFTDLLRSASLMLYGRITYELMVPFWPDVARDRSMSETSNEFADIFTSIDKVLFSTSLEHTTDASTRLVRANMIEEVTQLKQQSGGDILVGSLSIASQLSEHRLIDEYRFVVHPVIAGKGPRLFDAVKLQNTLRLDFLGSRSFQSGSMALHYKMRLDN</sequence>
<dbReference type="InterPro" id="IPR002734">
    <property type="entry name" value="RibDG_C"/>
</dbReference>
<protein>
    <submittedName>
        <fullName evidence="2">Dihydrofolate reductase</fullName>
    </submittedName>
</protein>
<comment type="caution">
    <text evidence="2">The sequence shown here is derived from an EMBL/GenBank/DDBJ whole genome shotgun (WGS) entry which is preliminary data.</text>
</comment>
<dbReference type="EMBL" id="RQEP01000012">
    <property type="protein sequence ID" value="TGK04019.1"/>
    <property type="molecule type" value="Genomic_DNA"/>
</dbReference>
<dbReference type="AlphaFoldDB" id="A0A4V3JBY5"/>
<dbReference type="Pfam" id="PF01872">
    <property type="entry name" value="RibD_C"/>
    <property type="match status" value="1"/>
</dbReference>
<dbReference type="Proteomes" id="UP000297453">
    <property type="component" value="Unassembled WGS sequence"/>
</dbReference>
<dbReference type="GO" id="GO:0009231">
    <property type="term" value="P:riboflavin biosynthetic process"/>
    <property type="evidence" value="ECO:0007669"/>
    <property type="project" value="InterPro"/>
</dbReference>
<accession>A0A4V3JBY5</accession>
<name>A0A4V3JBY5_9LEPT</name>
<evidence type="ECO:0000259" key="1">
    <source>
        <dbReference type="Pfam" id="PF01872"/>
    </source>
</evidence>
<dbReference type="RefSeq" id="WP_135587875.1">
    <property type="nucleotide sequence ID" value="NZ_RQEP01000012.1"/>
</dbReference>
<dbReference type="OrthoDB" id="195113at2"/>
<evidence type="ECO:0000313" key="3">
    <source>
        <dbReference type="Proteomes" id="UP000297453"/>
    </source>
</evidence>
<evidence type="ECO:0000313" key="2">
    <source>
        <dbReference type="EMBL" id="TGK04019.1"/>
    </source>
</evidence>
<reference evidence="2" key="1">
    <citation type="journal article" date="2019" name="PLoS Negl. Trop. Dis.">
        <title>Revisiting the worldwide diversity of Leptospira species in the environment.</title>
        <authorList>
            <person name="Vincent A.T."/>
            <person name="Schiettekatte O."/>
            <person name="Bourhy P."/>
            <person name="Veyrier F.J."/>
            <person name="Picardeau M."/>
        </authorList>
    </citation>
    <scope>NUCLEOTIDE SEQUENCE [LARGE SCALE GENOMIC DNA]</scope>
    <source>
        <strain evidence="2">SSS9</strain>
    </source>
</reference>
<proteinExistence type="predicted"/>
<gene>
    <name evidence="2" type="ORF">EHO59_10915</name>
</gene>
<feature type="domain" description="Bacterial bifunctional deaminase-reductase C-terminal" evidence="1">
    <location>
        <begin position="2"/>
        <end position="175"/>
    </location>
</feature>